<evidence type="ECO:0000313" key="2">
    <source>
        <dbReference type="Proteomes" id="UP000319700"/>
    </source>
</evidence>
<proteinExistence type="predicted"/>
<protein>
    <submittedName>
        <fullName evidence="1">Uncharacterized protein</fullName>
    </submittedName>
</protein>
<evidence type="ECO:0000313" key="1">
    <source>
        <dbReference type="EMBL" id="TPG34821.1"/>
    </source>
</evidence>
<dbReference type="InterPro" id="IPR011990">
    <property type="entry name" value="TPR-like_helical_dom_sf"/>
</dbReference>
<keyword evidence="2" id="KW-1185">Reference proteome</keyword>
<gene>
    <name evidence="1" type="ORF">EAH81_22355</name>
</gene>
<dbReference type="RefSeq" id="WP_140511154.1">
    <property type="nucleotide sequence ID" value="NZ_RCZH01000018.1"/>
</dbReference>
<accession>A0A502EEN9</accession>
<sequence>METQEVFSSEEINQELRRALNFSLFKNSPTLSRFLEYIVMESLNDRDKHIKEYNIAINVLKRPSSFNCNDDAIVRIHAGRLRRALSLYYSSEGKDNEIYIEIPKGRYVPQFKQREKIIVNNSYTYKTLSNIAVNPTVAIFPFKCTSEKKDENIFALLLGEGVSAELARFQDISVIGYYSMEMTAKINQNILEAGKLVNADYIINGTINFTDERVRIRINLLITLTGEIIMTKTFDKEIKYGIFEIQDEIIQSFIATVGGYYGTIFQEIANASPSKALNNSKVREGIYNYYQLQRSFSVNNFNAAVSTLRDALNLHPNNTVVMAMLSELYLDGIVLDIPTVPNPLECGYNYCMEALKIDPLCQFAWHSLAWVYLFKKEKESCLRAALRCIELNPNCSVMACGAGFVLICIGYFEEGFHLMDDAIKLNPYYPWWVNAGFSFYYIQIENYNVAYFWAEKMNSAETFWYHLLKAVSLSYMSDPTAEKYLSNLLEMMPEAPTQIKEVVSGLILSEELVSQIILGLENAGLQLLKADF</sequence>
<dbReference type="EMBL" id="RCZH01000018">
    <property type="protein sequence ID" value="TPG34821.1"/>
    <property type="molecule type" value="Genomic_DNA"/>
</dbReference>
<dbReference type="Gene3D" id="1.25.40.10">
    <property type="entry name" value="Tetratricopeptide repeat domain"/>
    <property type="match status" value="1"/>
</dbReference>
<dbReference type="SUPFAM" id="SSF48452">
    <property type="entry name" value="TPR-like"/>
    <property type="match status" value="1"/>
</dbReference>
<dbReference type="AlphaFoldDB" id="A0A502EEN9"/>
<name>A0A502EEN9_9FLAO</name>
<reference evidence="1 2" key="1">
    <citation type="journal article" date="2019" name="Environ. Microbiol.">
        <title>Species interactions and distinct microbial communities in high Arctic permafrost affected cryosols are associated with the CH4 and CO2 gas fluxes.</title>
        <authorList>
            <person name="Altshuler I."/>
            <person name="Hamel J."/>
            <person name="Turney S."/>
            <person name="Magnuson E."/>
            <person name="Levesque R."/>
            <person name="Greer C."/>
            <person name="Whyte L.G."/>
        </authorList>
    </citation>
    <scope>NUCLEOTIDE SEQUENCE [LARGE SCALE GENOMIC DNA]</scope>
    <source>
        <strain evidence="1 2">42</strain>
    </source>
</reference>
<organism evidence="1 2">
    <name type="scientific">Flavobacterium pectinovorum</name>
    <dbReference type="NCBI Taxonomy" id="29533"/>
    <lineage>
        <taxon>Bacteria</taxon>
        <taxon>Pseudomonadati</taxon>
        <taxon>Bacteroidota</taxon>
        <taxon>Flavobacteriia</taxon>
        <taxon>Flavobacteriales</taxon>
        <taxon>Flavobacteriaceae</taxon>
        <taxon>Flavobacterium</taxon>
    </lineage>
</organism>
<dbReference type="OrthoDB" id="1295312at2"/>
<dbReference type="Proteomes" id="UP000319700">
    <property type="component" value="Unassembled WGS sequence"/>
</dbReference>
<comment type="caution">
    <text evidence="1">The sequence shown here is derived from an EMBL/GenBank/DDBJ whole genome shotgun (WGS) entry which is preliminary data.</text>
</comment>